<keyword evidence="8" id="KW-0067">ATP-binding</keyword>
<keyword evidence="7" id="KW-0862">Zinc</keyword>
<dbReference type="InterPro" id="IPR024909">
    <property type="entry name" value="Cys-tRNA/MSH_ligase"/>
</dbReference>
<evidence type="ECO:0000313" key="13">
    <source>
        <dbReference type="EMBL" id="KAK5847972.1"/>
    </source>
</evidence>
<reference evidence="13 14" key="2">
    <citation type="journal article" date="2023" name="Mol. Biol. Evol.">
        <title>Genomics of Secondarily Temperate Adaptation in the Only Non-Antarctic Icefish.</title>
        <authorList>
            <person name="Rivera-Colon A.G."/>
            <person name="Rayamajhi N."/>
            <person name="Minhas B.F."/>
            <person name="Madrigal G."/>
            <person name="Bilyk K.T."/>
            <person name="Yoon V."/>
            <person name="Hune M."/>
            <person name="Gregory S."/>
            <person name="Cheng C.H.C."/>
            <person name="Catchen J.M."/>
        </authorList>
    </citation>
    <scope>NUCLEOTIDE SEQUENCE [LARGE SCALE GENOMIC DNA]</scope>
    <source>
        <strain evidence="13">JMC-PN-2008</strain>
    </source>
</reference>
<dbReference type="Gene3D" id="3.40.50.620">
    <property type="entry name" value="HUPs"/>
    <property type="match status" value="1"/>
</dbReference>
<dbReference type="InterPro" id="IPR014729">
    <property type="entry name" value="Rossmann-like_a/b/a_fold"/>
</dbReference>
<dbReference type="Proteomes" id="UP001346869">
    <property type="component" value="Unassembled WGS sequence"/>
</dbReference>
<evidence type="ECO:0000256" key="11">
    <source>
        <dbReference type="ARBA" id="ARBA00031499"/>
    </source>
</evidence>
<comment type="cofactor">
    <cofactor evidence="1">
        <name>Zn(2+)</name>
        <dbReference type="ChEBI" id="CHEBI:29105"/>
    </cofactor>
</comment>
<accession>A0AAN7WRS6</accession>
<organism evidence="13 14">
    <name type="scientific">Eleginops maclovinus</name>
    <name type="common">Patagonian blennie</name>
    <name type="synonym">Eleginus maclovinus</name>
    <dbReference type="NCBI Taxonomy" id="56733"/>
    <lineage>
        <taxon>Eukaryota</taxon>
        <taxon>Metazoa</taxon>
        <taxon>Chordata</taxon>
        <taxon>Craniata</taxon>
        <taxon>Vertebrata</taxon>
        <taxon>Euteleostomi</taxon>
        <taxon>Actinopterygii</taxon>
        <taxon>Neopterygii</taxon>
        <taxon>Teleostei</taxon>
        <taxon>Neoteleostei</taxon>
        <taxon>Acanthomorphata</taxon>
        <taxon>Eupercaria</taxon>
        <taxon>Perciformes</taxon>
        <taxon>Notothenioidei</taxon>
        <taxon>Eleginopidae</taxon>
        <taxon>Eleginops</taxon>
    </lineage>
</organism>
<keyword evidence="6" id="KW-0547">Nucleotide-binding</keyword>
<dbReference type="InterPro" id="IPR032678">
    <property type="entry name" value="tRNA-synt_1_cat_dom"/>
</dbReference>
<keyword evidence="10" id="KW-0030">Aminoacyl-tRNA synthetase</keyword>
<keyword evidence="14" id="KW-1185">Reference proteome</keyword>
<dbReference type="GO" id="GO:0005524">
    <property type="term" value="F:ATP binding"/>
    <property type="evidence" value="ECO:0007669"/>
    <property type="project" value="UniProtKB-KW"/>
</dbReference>
<keyword evidence="9" id="KW-0648">Protein biosynthesis</keyword>
<protein>
    <recommendedName>
        <fullName evidence="3">cysteine--tRNA ligase</fullName>
        <ecNumber evidence="3">6.1.1.16</ecNumber>
    </recommendedName>
    <alternativeName>
        <fullName evidence="11">Cysteinyl-tRNA synthetase</fullName>
    </alternativeName>
</protein>
<evidence type="ECO:0000313" key="14">
    <source>
        <dbReference type="Proteomes" id="UP001346869"/>
    </source>
</evidence>
<dbReference type="GO" id="GO:0004817">
    <property type="term" value="F:cysteine-tRNA ligase activity"/>
    <property type="evidence" value="ECO:0007669"/>
    <property type="project" value="UniProtKB-EC"/>
</dbReference>
<comment type="caution">
    <text evidence="13">The sequence shown here is derived from an EMBL/GenBank/DDBJ whole genome shotgun (WGS) entry which is preliminary data.</text>
</comment>
<dbReference type="EC" id="6.1.1.16" evidence="3"/>
<dbReference type="PANTHER" id="PTHR10890">
    <property type="entry name" value="CYSTEINYL-TRNA SYNTHETASE"/>
    <property type="match status" value="1"/>
</dbReference>
<keyword evidence="4" id="KW-0436">Ligase</keyword>
<name>A0AAN7WRS6_ELEMC</name>
<evidence type="ECO:0000256" key="1">
    <source>
        <dbReference type="ARBA" id="ARBA00001947"/>
    </source>
</evidence>
<evidence type="ECO:0000256" key="4">
    <source>
        <dbReference type="ARBA" id="ARBA00022598"/>
    </source>
</evidence>
<evidence type="ECO:0000256" key="5">
    <source>
        <dbReference type="ARBA" id="ARBA00022723"/>
    </source>
</evidence>
<dbReference type="CDD" id="cd00672">
    <property type="entry name" value="CysRS_core"/>
    <property type="match status" value="1"/>
</dbReference>
<evidence type="ECO:0000256" key="2">
    <source>
        <dbReference type="ARBA" id="ARBA00005594"/>
    </source>
</evidence>
<dbReference type="GO" id="GO:0005737">
    <property type="term" value="C:cytoplasm"/>
    <property type="evidence" value="ECO:0007669"/>
    <property type="project" value="TreeGrafter"/>
</dbReference>
<dbReference type="AlphaFoldDB" id="A0AAN7WRS6"/>
<evidence type="ECO:0000256" key="10">
    <source>
        <dbReference type="ARBA" id="ARBA00023146"/>
    </source>
</evidence>
<dbReference type="PRINTS" id="PR00983">
    <property type="entry name" value="TRNASYNTHCYS"/>
</dbReference>
<evidence type="ECO:0000256" key="6">
    <source>
        <dbReference type="ARBA" id="ARBA00022741"/>
    </source>
</evidence>
<dbReference type="NCBIfam" id="TIGR00435">
    <property type="entry name" value="cysS"/>
    <property type="match status" value="1"/>
</dbReference>
<dbReference type="EMBL" id="JAUZQC010000026">
    <property type="protein sequence ID" value="KAK5847972.1"/>
    <property type="molecule type" value="Genomic_DNA"/>
</dbReference>
<dbReference type="Pfam" id="PF01406">
    <property type="entry name" value="tRNA-synt_1e"/>
    <property type="match status" value="1"/>
</dbReference>
<gene>
    <name evidence="13" type="ORF">PBY51_017059</name>
</gene>
<comment type="similarity">
    <text evidence="2">Belongs to the class-I aminoacyl-tRNA synthetase family.</text>
</comment>
<evidence type="ECO:0000256" key="7">
    <source>
        <dbReference type="ARBA" id="ARBA00022833"/>
    </source>
</evidence>
<keyword evidence="5" id="KW-0479">Metal-binding</keyword>
<evidence type="ECO:0000256" key="3">
    <source>
        <dbReference type="ARBA" id="ARBA00012832"/>
    </source>
</evidence>
<dbReference type="GO" id="GO:0046872">
    <property type="term" value="F:metal ion binding"/>
    <property type="evidence" value="ECO:0007669"/>
    <property type="project" value="UniProtKB-KW"/>
</dbReference>
<evidence type="ECO:0000256" key="8">
    <source>
        <dbReference type="ARBA" id="ARBA00022840"/>
    </source>
</evidence>
<dbReference type="InterPro" id="IPR015803">
    <property type="entry name" value="Cys-tRNA-ligase"/>
</dbReference>
<dbReference type="FunFam" id="3.40.50.620:FF:000027">
    <property type="entry name" value="Cysteine--tRNA ligase, cytoplasmic"/>
    <property type="match status" value="1"/>
</dbReference>
<reference evidence="13 14" key="1">
    <citation type="journal article" date="2023" name="Genes (Basel)">
        <title>Chromosome-Level Genome Assembly and Circadian Gene Repertoire of the Patagonia Blennie Eleginops maclovinus-The Closest Ancestral Proxy of Antarctic Cryonotothenioids.</title>
        <authorList>
            <person name="Cheng C.C."/>
            <person name="Rivera-Colon A.G."/>
            <person name="Minhas B.F."/>
            <person name="Wilson L."/>
            <person name="Rayamajhi N."/>
            <person name="Vargas-Chacoff L."/>
            <person name="Catchen J.M."/>
        </authorList>
    </citation>
    <scope>NUCLEOTIDE SEQUENCE [LARGE SCALE GENOMIC DNA]</scope>
    <source>
        <strain evidence="13">JMC-PN-2008</strain>
    </source>
</reference>
<dbReference type="GO" id="GO:0006423">
    <property type="term" value="P:cysteinyl-tRNA aminoacylation"/>
    <property type="evidence" value="ECO:0007669"/>
    <property type="project" value="InterPro"/>
</dbReference>
<dbReference type="SUPFAM" id="SSF52374">
    <property type="entry name" value="Nucleotidylyl transferase"/>
    <property type="match status" value="1"/>
</dbReference>
<evidence type="ECO:0000256" key="9">
    <source>
        <dbReference type="ARBA" id="ARBA00022917"/>
    </source>
</evidence>
<proteinExistence type="inferred from homology"/>
<evidence type="ECO:0000259" key="12">
    <source>
        <dbReference type="Pfam" id="PF01406"/>
    </source>
</evidence>
<dbReference type="PANTHER" id="PTHR10890:SF27">
    <property type="entry name" value="CYSTEINE--TRNA LIGASE, MITOCHONDRIAL-RELATED"/>
    <property type="match status" value="1"/>
</dbReference>
<sequence length="395" mass="43888">MLRLWVRSEFRIAKVLCVSGAVSVRCNGSCSGASARAWVRPSGAATGLKTFNSLTKQKEPLILAREGVATWYSCGPTVYDHAHLGHACSYVRFDILQRILSRLFGITVIHAMVITDVDDKIIRRSWEENVSPSVLASIYEDEFKRDMLSLKVTPPAVYLRVTENVHHIVAFIEGIIRNGHAYATEEGDVYFDIQSIGDRYGKFVGAVDPQGEAGSTHKRDSRDFALWKRSKPKEPSWESPWGRGRPGWHIECSTIASSVFGSQLDIHSGGIDLAFPHHENEIAQSEAYHQCGQWANYFLHSGHLHLRGSAEKMSKSLKNFVSIKDFLQSYSANEFRMFCLLSRYRSAIDYSHSSMVEARTALGTISTFMQDANGLHEGPAALHACTGSISLGESG</sequence>
<feature type="domain" description="tRNA synthetases class I catalytic" evidence="12">
    <location>
        <begin position="66"/>
        <end position="358"/>
    </location>
</feature>